<organism evidence="1 2">
    <name type="scientific">Enterococcus silesiacus</name>
    <dbReference type="NCBI Taxonomy" id="332949"/>
    <lineage>
        <taxon>Bacteria</taxon>
        <taxon>Bacillati</taxon>
        <taxon>Bacillota</taxon>
        <taxon>Bacilli</taxon>
        <taxon>Lactobacillales</taxon>
        <taxon>Enterococcaceae</taxon>
        <taxon>Enterococcus</taxon>
    </lineage>
</organism>
<sequence length="66" mass="7669">MNNSFNRETQRPSLVKEWQIPAVAVLPIEPFRVLFITPLLEHETSYFADSARISIFLDKSIPIPHF</sequence>
<evidence type="ECO:0000313" key="2">
    <source>
        <dbReference type="Proteomes" id="UP000183039"/>
    </source>
</evidence>
<gene>
    <name evidence="1" type="ORF">RV15_GL000496</name>
</gene>
<dbReference type="AlphaFoldDB" id="A0AA91JPF2"/>
<protein>
    <submittedName>
        <fullName evidence="1">Uncharacterized protein</fullName>
    </submittedName>
</protein>
<name>A0AA91JPF2_9ENTE</name>
<dbReference type="Proteomes" id="UP000183039">
    <property type="component" value="Unassembled WGS sequence"/>
</dbReference>
<dbReference type="EMBL" id="JXLC01000012">
    <property type="protein sequence ID" value="OJG91612.1"/>
    <property type="molecule type" value="Genomic_DNA"/>
</dbReference>
<proteinExistence type="predicted"/>
<reference evidence="1 2" key="1">
    <citation type="submission" date="2014-12" db="EMBL/GenBank/DDBJ databases">
        <title>Draft genome sequences of 29 type strains of Enterococci.</title>
        <authorList>
            <person name="Zhong Z."/>
            <person name="Sun Z."/>
            <person name="Liu W."/>
            <person name="Zhang W."/>
            <person name="Zhang H."/>
        </authorList>
    </citation>
    <scope>NUCLEOTIDE SEQUENCE [LARGE SCALE GENOMIC DNA]</scope>
    <source>
        <strain evidence="1 2">DSM 22801</strain>
    </source>
</reference>
<comment type="caution">
    <text evidence="1">The sequence shown here is derived from an EMBL/GenBank/DDBJ whole genome shotgun (WGS) entry which is preliminary data.</text>
</comment>
<evidence type="ECO:0000313" key="1">
    <source>
        <dbReference type="EMBL" id="OJG91612.1"/>
    </source>
</evidence>
<accession>A0AA91JPF2</accession>